<dbReference type="InterPro" id="IPR054443">
    <property type="entry name" value="Y3-like_dom"/>
</dbReference>
<reference evidence="3" key="1">
    <citation type="submission" date="2023-03" db="EMBL/GenBank/DDBJ databases">
        <title>Massive genome expansion in bonnet fungi (Mycena s.s.) driven by repeated elements and novel gene families across ecological guilds.</title>
        <authorList>
            <consortium name="Lawrence Berkeley National Laboratory"/>
            <person name="Harder C.B."/>
            <person name="Miyauchi S."/>
            <person name="Viragh M."/>
            <person name="Kuo A."/>
            <person name="Thoen E."/>
            <person name="Andreopoulos B."/>
            <person name="Lu D."/>
            <person name="Skrede I."/>
            <person name="Drula E."/>
            <person name="Henrissat B."/>
            <person name="Morin E."/>
            <person name="Kohler A."/>
            <person name="Barry K."/>
            <person name="LaButti K."/>
            <person name="Morin E."/>
            <person name="Salamov A."/>
            <person name="Lipzen A."/>
            <person name="Mereny Z."/>
            <person name="Hegedus B."/>
            <person name="Baldrian P."/>
            <person name="Stursova M."/>
            <person name="Weitz H."/>
            <person name="Taylor A."/>
            <person name="Grigoriev I.V."/>
            <person name="Nagy L.G."/>
            <person name="Martin F."/>
            <person name="Kauserud H."/>
        </authorList>
    </citation>
    <scope>NUCLEOTIDE SEQUENCE</scope>
    <source>
        <strain evidence="3">CBHHK182m</strain>
    </source>
</reference>
<accession>A0AAD7HW96</accession>
<name>A0AAD7HW96_9AGAR</name>
<feature type="signal peptide" evidence="1">
    <location>
        <begin position="1"/>
        <end position="22"/>
    </location>
</feature>
<dbReference type="EMBL" id="JARKIB010000163">
    <property type="protein sequence ID" value="KAJ7729744.1"/>
    <property type="molecule type" value="Genomic_DNA"/>
</dbReference>
<keyword evidence="4" id="KW-1185">Reference proteome</keyword>
<evidence type="ECO:0000256" key="1">
    <source>
        <dbReference type="SAM" id="SignalP"/>
    </source>
</evidence>
<feature type="chain" id="PRO_5042111712" description="Glycan binding protein Y3-like domain-containing protein" evidence="1">
    <location>
        <begin position="23"/>
        <end position="139"/>
    </location>
</feature>
<gene>
    <name evidence="3" type="ORF">B0H16DRAFT_1586177</name>
</gene>
<protein>
    <recommendedName>
        <fullName evidence="2">Glycan binding protein Y3-like domain-containing protein</fullName>
    </recommendedName>
</protein>
<evidence type="ECO:0000313" key="3">
    <source>
        <dbReference type="EMBL" id="KAJ7729744.1"/>
    </source>
</evidence>
<organism evidence="3 4">
    <name type="scientific">Mycena metata</name>
    <dbReference type="NCBI Taxonomy" id="1033252"/>
    <lineage>
        <taxon>Eukaryota</taxon>
        <taxon>Fungi</taxon>
        <taxon>Dikarya</taxon>
        <taxon>Basidiomycota</taxon>
        <taxon>Agaricomycotina</taxon>
        <taxon>Agaricomycetes</taxon>
        <taxon>Agaricomycetidae</taxon>
        <taxon>Agaricales</taxon>
        <taxon>Marasmiineae</taxon>
        <taxon>Mycenaceae</taxon>
        <taxon>Mycena</taxon>
    </lineage>
</organism>
<keyword evidence="1" id="KW-0732">Signal</keyword>
<evidence type="ECO:0000313" key="4">
    <source>
        <dbReference type="Proteomes" id="UP001215598"/>
    </source>
</evidence>
<proteinExistence type="predicted"/>
<comment type="caution">
    <text evidence="3">The sequence shown here is derived from an EMBL/GenBank/DDBJ whole genome shotgun (WGS) entry which is preliminary data.</text>
</comment>
<evidence type="ECO:0000259" key="2">
    <source>
        <dbReference type="Pfam" id="PF22803"/>
    </source>
</evidence>
<dbReference type="Pfam" id="PF22803">
    <property type="entry name" value="GBD_Y3"/>
    <property type="match status" value="1"/>
</dbReference>
<dbReference type="AlphaFoldDB" id="A0AAD7HW96"/>
<sequence length="139" mass="14425">MLSSARLTLGLVSLALITKATCGNITSFCIGGTVGPEEDCSQLISGFCKSAANNLLPPGKWIETCTQETSPGGGTGDFGFSCHITAENAAATAQIPNVQLCEEVLLTINNTCQKNNGGQAQAMGDSFVYQYYYNPGGCA</sequence>
<feature type="domain" description="Glycan binding protein Y3-like" evidence="2">
    <location>
        <begin position="39"/>
        <end position="138"/>
    </location>
</feature>
<dbReference type="Proteomes" id="UP001215598">
    <property type="component" value="Unassembled WGS sequence"/>
</dbReference>